<evidence type="ECO:0000256" key="2">
    <source>
        <dbReference type="ARBA" id="ARBA00022801"/>
    </source>
</evidence>
<evidence type="ECO:0000256" key="1">
    <source>
        <dbReference type="ARBA" id="ARBA00009283"/>
    </source>
</evidence>
<sequence length="474" mass="53040">MSNSELRRRKLKEPSERGNARKRKVKGVRSSSIQTSLLCLIVSGTLLTLFLVLYTDQIPWYAGNRIVDQLAKQFLGYHKPVYAVVIDAGSTGSRVLAYTFHESYLGGYLVLDKELFEYNKPGLSSFAKEPQKGVEKIADLLEKAKKEIPKEYWNQTPLILKATAGLRLLPAEQADNLLDAVRNLFKKTPFLTNDKSIEIMDGTDEGIFSWFTVNFLLNKINLNPAQTVAALDLGGGSTQVTFSAVTPSSFKDKENIHEALAPSGPIPVFTHSYLGLGLMAARKAVISYQNADTFNVTCECVNPVVRNKKFHYHGNDYYVSGLEKNYPTLNVKSDDLYVGEQIPIVDFSKCSNIIANYIHDISSTRKPPEELPLKTIFAFSYYYDRASEAGLIDFDTGGQVKVEDFKKAATKSCHRANVDQPFMCLDLTFIWLLLEQGFGLGLDTNIYLYKKIKGHEISWALGAAYNVLQQSKTT</sequence>
<feature type="binding site" evidence="5">
    <location>
        <begin position="235"/>
        <end position="239"/>
    </location>
    <ligand>
        <name>ATP</name>
        <dbReference type="ChEBI" id="CHEBI:30616"/>
    </ligand>
</feature>
<feature type="transmembrane region" description="Helical" evidence="7">
    <location>
        <begin position="31"/>
        <end position="54"/>
    </location>
</feature>
<dbReference type="OrthoDB" id="6372431at2759"/>
<dbReference type="Proteomes" id="UP000504635">
    <property type="component" value="Unplaced"/>
</dbReference>
<dbReference type="InterPro" id="IPR000407">
    <property type="entry name" value="GDA1_CD39_NTPase"/>
</dbReference>
<dbReference type="EC" id="3.6.1.6" evidence="3"/>
<dbReference type="PANTHER" id="PTHR11782:SF127">
    <property type="entry name" value="NTPASE, ISOFORM F"/>
    <property type="match status" value="1"/>
</dbReference>
<accession>A0A6J2YCT5</accession>
<evidence type="ECO:0000256" key="7">
    <source>
        <dbReference type="SAM" id="Phobius"/>
    </source>
</evidence>
<dbReference type="AlphaFoldDB" id="A0A6J2YCT5"/>
<organism evidence="8 9">
    <name type="scientific">Sitophilus oryzae</name>
    <name type="common">Rice weevil</name>
    <name type="synonym">Curculio oryzae</name>
    <dbReference type="NCBI Taxonomy" id="7048"/>
    <lineage>
        <taxon>Eukaryota</taxon>
        <taxon>Metazoa</taxon>
        <taxon>Ecdysozoa</taxon>
        <taxon>Arthropoda</taxon>
        <taxon>Hexapoda</taxon>
        <taxon>Insecta</taxon>
        <taxon>Pterygota</taxon>
        <taxon>Neoptera</taxon>
        <taxon>Endopterygota</taxon>
        <taxon>Coleoptera</taxon>
        <taxon>Polyphaga</taxon>
        <taxon>Cucujiformia</taxon>
        <taxon>Curculionidae</taxon>
        <taxon>Dryophthorinae</taxon>
        <taxon>Sitophilus</taxon>
    </lineage>
</organism>
<gene>
    <name evidence="9" type="primary">LOC115886086</name>
</gene>
<dbReference type="Gene3D" id="3.30.420.150">
    <property type="entry name" value="Exopolyphosphatase. Domain 2"/>
    <property type="match status" value="1"/>
</dbReference>
<dbReference type="Gene3D" id="3.30.420.40">
    <property type="match status" value="1"/>
</dbReference>
<evidence type="ECO:0000256" key="5">
    <source>
        <dbReference type="PIRSR" id="PIRSR600407-2"/>
    </source>
</evidence>
<protein>
    <recommendedName>
        <fullName evidence="3">nucleoside diphosphate phosphatase</fullName>
        <ecNumber evidence="3">3.6.1.6</ecNumber>
    </recommendedName>
</protein>
<dbReference type="GO" id="GO:0005524">
    <property type="term" value="F:ATP binding"/>
    <property type="evidence" value="ECO:0007669"/>
    <property type="project" value="UniProtKB-KW"/>
</dbReference>
<evidence type="ECO:0000313" key="9">
    <source>
        <dbReference type="RefSeq" id="XP_030760994.1"/>
    </source>
</evidence>
<dbReference type="CDD" id="cd24046">
    <property type="entry name" value="ASKHA_NBD_NTPDase5-like"/>
    <property type="match status" value="1"/>
</dbReference>
<reference evidence="9" key="1">
    <citation type="submission" date="2025-08" db="UniProtKB">
        <authorList>
            <consortium name="RefSeq"/>
        </authorList>
    </citation>
    <scope>IDENTIFICATION</scope>
    <source>
        <tissue evidence="9">Gonads</tissue>
    </source>
</reference>
<dbReference type="PANTHER" id="PTHR11782">
    <property type="entry name" value="ADENOSINE/GUANOSINE DIPHOSPHATASE"/>
    <property type="match status" value="1"/>
</dbReference>
<keyword evidence="5" id="KW-0547">Nucleotide-binding</keyword>
<dbReference type="Pfam" id="PF01150">
    <property type="entry name" value="GDA1_CD39"/>
    <property type="match status" value="1"/>
</dbReference>
<name>A0A6J2YCT5_SITOR</name>
<evidence type="ECO:0000256" key="4">
    <source>
        <dbReference type="PIRSR" id="PIRSR600407-1"/>
    </source>
</evidence>
<dbReference type="KEGG" id="soy:115886086"/>
<dbReference type="GeneID" id="115886086"/>
<dbReference type="FunCoup" id="A0A6J2YCT5">
    <property type="interactions" value="1091"/>
</dbReference>
<proteinExistence type="inferred from homology"/>
<dbReference type="FunFam" id="3.30.420.40:FF:000052">
    <property type="entry name" value="Ectonucleoside triphosphate diphosphohydrolase 5"/>
    <property type="match status" value="1"/>
</dbReference>
<keyword evidence="7" id="KW-1133">Transmembrane helix</keyword>
<keyword evidence="2" id="KW-0378">Hydrolase</keyword>
<feature type="active site" description="Proton acceptor" evidence="4">
    <location>
        <position position="205"/>
    </location>
</feature>
<evidence type="ECO:0000313" key="8">
    <source>
        <dbReference type="Proteomes" id="UP000504635"/>
    </source>
</evidence>
<dbReference type="RefSeq" id="XP_030760994.1">
    <property type="nucleotide sequence ID" value="XM_030905134.1"/>
</dbReference>
<evidence type="ECO:0000256" key="6">
    <source>
        <dbReference type="SAM" id="MobiDB-lite"/>
    </source>
</evidence>
<keyword evidence="5" id="KW-0067">ATP-binding</keyword>
<dbReference type="InParanoid" id="A0A6J2YCT5"/>
<keyword evidence="8" id="KW-1185">Reference proteome</keyword>
<evidence type="ECO:0000256" key="3">
    <source>
        <dbReference type="ARBA" id="ARBA00038863"/>
    </source>
</evidence>
<keyword evidence="7" id="KW-0472">Membrane</keyword>
<keyword evidence="7" id="KW-0812">Transmembrane</keyword>
<feature type="region of interest" description="Disordered" evidence="6">
    <location>
        <begin position="1"/>
        <end position="25"/>
    </location>
</feature>
<dbReference type="GO" id="GO:0017110">
    <property type="term" value="F:nucleoside diphosphate phosphatase activity"/>
    <property type="evidence" value="ECO:0007669"/>
    <property type="project" value="UniProtKB-EC"/>
</dbReference>
<comment type="similarity">
    <text evidence="1">Belongs to the GDA1/CD39 NTPase family.</text>
</comment>